<dbReference type="EMBL" id="LUCH01001803">
    <property type="protein sequence ID" value="KAF5402457.1"/>
    <property type="molecule type" value="Genomic_DNA"/>
</dbReference>
<dbReference type="OrthoDB" id="6263735at2759"/>
<evidence type="ECO:0000313" key="2">
    <source>
        <dbReference type="EMBL" id="KAF5402457.1"/>
    </source>
</evidence>
<evidence type="ECO:0000313" key="3">
    <source>
        <dbReference type="Proteomes" id="UP000748531"/>
    </source>
</evidence>
<proteinExistence type="predicted"/>
<feature type="compositionally biased region" description="Low complexity" evidence="1">
    <location>
        <begin position="40"/>
        <end position="51"/>
    </location>
</feature>
<feature type="region of interest" description="Disordered" evidence="1">
    <location>
        <begin position="25"/>
        <end position="57"/>
    </location>
</feature>
<sequence>MIRKRSLSWGAIRYQLSEDEETYWSVSSSRKSSKDTQEDSLYSLSGSQSTSRIAFSPVHTISPQNQLSKLSSETLVPIQTYPERTFRSASIPYGYKLNPRGSISVPEAMSSGQLSGRLSQVADELENSIKEIRRRRASSRHPSLWTLFRNRTNEN</sequence>
<reference evidence="2" key="1">
    <citation type="submission" date="2019-05" db="EMBL/GenBank/DDBJ databases">
        <title>Annotation for the trematode Paragonimus heterotremus.</title>
        <authorList>
            <person name="Choi Y.-J."/>
        </authorList>
    </citation>
    <scope>NUCLEOTIDE SEQUENCE</scope>
    <source>
        <strain evidence="2">LC</strain>
    </source>
</reference>
<organism evidence="2 3">
    <name type="scientific">Paragonimus heterotremus</name>
    <dbReference type="NCBI Taxonomy" id="100268"/>
    <lineage>
        <taxon>Eukaryota</taxon>
        <taxon>Metazoa</taxon>
        <taxon>Spiralia</taxon>
        <taxon>Lophotrochozoa</taxon>
        <taxon>Platyhelminthes</taxon>
        <taxon>Trematoda</taxon>
        <taxon>Digenea</taxon>
        <taxon>Plagiorchiida</taxon>
        <taxon>Troglotremata</taxon>
        <taxon>Troglotrematidae</taxon>
        <taxon>Paragonimus</taxon>
    </lineage>
</organism>
<dbReference type="Proteomes" id="UP000748531">
    <property type="component" value="Unassembled WGS sequence"/>
</dbReference>
<accession>A0A8J4X0V1</accession>
<comment type="caution">
    <text evidence="2">The sequence shown here is derived from an EMBL/GenBank/DDBJ whole genome shotgun (WGS) entry which is preliminary data.</text>
</comment>
<gene>
    <name evidence="2" type="ORF">PHET_04211</name>
</gene>
<dbReference type="AlphaFoldDB" id="A0A8J4X0V1"/>
<keyword evidence="3" id="KW-1185">Reference proteome</keyword>
<evidence type="ECO:0000256" key="1">
    <source>
        <dbReference type="SAM" id="MobiDB-lite"/>
    </source>
</evidence>
<protein>
    <submittedName>
        <fullName evidence="2">Uncharacterized protein</fullName>
    </submittedName>
</protein>
<name>A0A8J4X0V1_9TREM</name>